<dbReference type="PROSITE" id="PS00107">
    <property type="entry name" value="PROTEIN_KINASE_ATP"/>
    <property type="match status" value="1"/>
</dbReference>
<keyword evidence="1" id="KW-0808">Transferase</keyword>
<dbReference type="InterPro" id="IPR013105">
    <property type="entry name" value="TPR_2"/>
</dbReference>
<feature type="transmembrane region" description="Helical" evidence="10">
    <location>
        <begin position="333"/>
        <end position="352"/>
    </location>
</feature>
<evidence type="ECO:0000256" key="2">
    <source>
        <dbReference type="ARBA" id="ARBA00022737"/>
    </source>
</evidence>
<dbReference type="InterPro" id="IPR011990">
    <property type="entry name" value="TPR-like_helical_dom_sf"/>
</dbReference>
<dbReference type="Pfam" id="PF13432">
    <property type="entry name" value="TPR_16"/>
    <property type="match status" value="1"/>
</dbReference>
<keyword evidence="6 8" id="KW-0067">ATP-binding</keyword>
<dbReference type="PROSITE" id="PS00108">
    <property type="entry name" value="PROTEIN_KINASE_ST"/>
    <property type="match status" value="1"/>
</dbReference>
<evidence type="ECO:0000256" key="10">
    <source>
        <dbReference type="SAM" id="Phobius"/>
    </source>
</evidence>
<sequence length="870" mass="96541">MNFESQTMPEGERSVQEAPWSPEEMRAHFPQFELLEYLGRGGMGVVYKARQKALDRVVAIKVLAGEWQGDPGFATRFEAEAKILAQMSHPNIVTVHDFGEVDGLYYLVMEFVDGVNLRDLLREGRMASEQALAIVPPICDALEYAHGKGVVHRDIKPENLLLDREGRVKIADFGIASIAGSGGEASGTPPYMAPEQERGRVDRRADIYALGVVLYEMLTGERPTSEWVAPSRKVQLDVKIDEMVLRALASEPERRYQTAGEFRTVVETLAATATTPAAGEAEWLDVSQLHELSADRKHWKLGMGIYFCRKDPRLVVPKWKPGWGWTLNFAHAWAWPFLAALIVLSVGVLKVAKAWELPMLAVGLGWLAAVIGVCHVMSRGPVRTGATPSMGTRSAITGALAAGLVLILQGHEVAHWHAQALSREGWSLWNQGRFDEAREKFTKSLQRNSEVAETWNGLGWASFNAGDGESGERAFQRAIELNPHHPGAWNGLGQIHLARGEWEAAEKELLKAAERNATAAWAGLARLYWQQKRYAEAERWAQKLTLVGQGNGATQQILDAAREEREWSAEQERRSQDHAEDVGGGVPDEKVASTEESDHRLEKTEALERTADQVQLEQAAMDLIVAIRDGNEATLTALAGDTVEDWPRRLREVARELRERFRESAGKKAFDFEVANSAVADSWGLVRCTGGPEGVGTCVVMFFVRTGEGWRNCLLRTSTEEESLDAHWAYWNEFLAAADRKRWEEGPDEGPTIQANEFLDRVEESAYLAGTGLGEAHPQRKMAAVMLAKCQKQYPDFPNARCRKLAAERLAMRRSELKALREKGLGEAHPQLQPLKSVIAALQAVMEESDVEKSGMRAPEEEGAIDPDSP</sequence>
<feature type="region of interest" description="Disordered" evidence="9">
    <location>
        <begin position="562"/>
        <end position="606"/>
    </location>
</feature>
<name>A0A840V616_9BACT</name>
<reference evidence="12 13" key="1">
    <citation type="submission" date="2020-08" db="EMBL/GenBank/DDBJ databases">
        <title>Genomic Encyclopedia of Type Strains, Phase IV (KMG-IV): sequencing the most valuable type-strain genomes for metagenomic binning, comparative biology and taxonomic classification.</title>
        <authorList>
            <person name="Goeker M."/>
        </authorList>
    </citation>
    <scope>NUCLEOTIDE SEQUENCE [LARGE SCALE GENOMIC DNA]</scope>
    <source>
        <strain evidence="12 13">YC6886</strain>
    </source>
</reference>
<feature type="region of interest" description="Disordered" evidence="9">
    <location>
        <begin position="848"/>
        <end position="870"/>
    </location>
</feature>
<dbReference type="PROSITE" id="PS50011">
    <property type="entry name" value="PROTEIN_KINASE_DOM"/>
    <property type="match status" value="1"/>
</dbReference>
<feature type="region of interest" description="Disordered" evidence="9">
    <location>
        <begin position="1"/>
        <end position="20"/>
    </location>
</feature>
<feature type="repeat" description="TPR" evidence="7">
    <location>
        <begin position="452"/>
        <end position="485"/>
    </location>
</feature>
<dbReference type="GO" id="GO:0004674">
    <property type="term" value="F:protein serine/threonine kinase activity"/>
    <property type="evidence" value="ECO:0007669"/>
    <property type="project" value="TreeGrafter"/>
</dbReference>
<feature type="domain" description="Protein kinase" evidence="11">
    <location>
        <begin position="32"/>
        <end position="269"/>
    </location>
</feature>
<feature type="binding site" evidence="8">
    <location>
        <position position="61"/>
    </location>
    <ligand>
        <name>ATP</name>
        <dbReference type="ChEBI" id="CHEBI:30616"/>
    </ligand>
</feature>
<keyword evidence="10" id="KW-1133">Transmembrane helix</keyword>
<dbReference type="Gene3D" id="1.10.510.10">
    <property type="entry name" value="Transferase(Phosphotransferase) domain 1"/>
    <property type="match status" value="1"/>
</dbReference>
<dbReference type="Gene3D" id="1.25.40.10">
    <property type="entry name" value="Tetratricopeptide repeat domain"/>
    <property type="match status" value="1"/>
</dbReference>
<gene>
    <name evidence="12" type="ORF">HNR46_002712</name>
</gene>
<dbReference type="Pfam" id="PF00069">
    <property type="entry name" value="Pkinase"/>
    <property type="match status" value="1"/>
</dbReference>
<keyword evidence="13" id="KW-1185">Reference proteome</keyword>
<dbReference type="InterPro" id="IPR008271">
    <property type="entry name" value="Ser/Thr_kinase_AS"/>
</dbReference>
<keyword evidence="2" id="KW-0677">Repeat</keyword>
<evidence type="ECO:0000256" key="8">
    <source>
        <dbReference type="PROSITE-ProRule" id="PRU10141"/>
    </source>
</evidence>
<evidence type="ECO:0000256" key="9">
    <source>
        <dbReference type="SAM" id="MobiDB-lite"/>
    </source>
</evidence>
<dbReference type="Proteomes" id="UP000557717">
    <property type="component" value="Unassembled WGS sequence"/>
</dbReference>
<keyword evidence="10" id="KW-0812">Transmembrane</keyword>
<feature type="transmembrane region" description="Helical" evidence="10">
    <location>
        <begin position="359"/>
        <end position="378"/>
    </location>
</feature>
<proteinExistence type="predicted"/>
<keyword evidence="10" id="KW-0472">Membrane</keyword>
<dbReference type="SMART" id="SM00028">
    <property type="entry name" value="TPR"/>
    <property type="match status" value="4"/>
</dbReference>
<dbReference type="SMART" id="SM00220">
    <property type="entry name" value="S_TKc"/>
    <property type="match status" value="1"/>
</dbReference>
<evidence type="ECO:0000256" key="6">
    <source>
        <dbReference type="ARBA" id="ARBA00022840"/>
    </source>
</evidence>
<dbReference type="InterPro" id="IPR000719">
    <property type="entry name" value="Prot_kinase_dom"/>
</dbReference>
<evidence type="ECO:0000313" key="12">
    <source>
        <dbReference type="EMBL" id="MBB5352466.1"/>
    </source>
</evidence>
<evidence type="ECO:0000256" key="4">
    <source>
        <dbReference type="ARBA" id="ARBA00022777"/>
    </source>
</evidence>
<organism evidence="12 13">
    <name type="scientific">Haloferula luteola</name>
    <dbReference type="NCBI Taxonomy" id="595692"/>
    <lineage>
        <taxon>Bacteria</taxon>
        <taxon>Pseudomonadati</taxon>
        <taxon>Verrucomicrobiota</taxon>
        <taxon>Verrucomicrobiia</taxon>
        <taxon>Verrucomicrobiales</taxon>
        <taxon>Verrucomicrobiaceae</taxon>
        <taxon>Haloferula</taxon>
    </lineage>
</organism>
<dbReference type="GO" id="GO:0005524">
    <property type="term" value="F:ATP binding"/>
    <property type="evidence" value="ECO:0007669"/>
    <property type="project" value="UniProtKB-UniRule"/>
</dbReference>
<dbReference type="PANTHER" id="PTHR43289">
    <property type="entry name" value="MITOGEN-ACTIVATED PROTEIN KINASE KINASE KINASE 20-RELATED"/>
    <property type="match status" value="1"/>
</dbReference>
<evidence type="ECO:0000256" key="1">
    <source>
        <dbReference type="ARBA" id="ARBA00022679"/>
    </source>
</evidence>
<dbReference type="CDD" id="cd14014">
    <property type="entry name" value="STKc_PknB_like"/>
    <property type="match status" value="1"/>
</dbReference>
<dbReference type="EMBL" id="JACHFD010000013">
    <property type="protein sequence ID" value="MBB5352466.1"/>
    <property type="molecule type" value="Genomic_DNA"/>
</dbReference>
<accession>A0A840V616</accession>
<evidence type="ECO:0000313" key="13">
    <source>
        <dbReference type="Proteomes" id="UP000557717"/>
    </source>
</evidence>
<evidence type="ECO:0000256" key="3">
    <source>
        <dbReference type="ARBA" id="ARBA00022741"/>
    </source>
</evidence>
<dbReference type="AlphaFoldDB" id="A0A840V616"/>
<dbReference type="PANTHER" id="PTHR43289:SF6">
    <property type="entry name" value="SERINE_THREONINE-PROTEIN KINASE NEKL-3"/>
    <property type="match status" value="1"/>
</dbReference>
<evidence type="ECO:0000256" key="5">
    <source>
        <dbReference type="ARBA" id="ARBA00022803"/>
    </source>
</evidence>
<dbReference type="RefSeq" id="WP_221285158.1">
    <property type="nucleotide sequence ID" value="NZ_JACHFD010000013.1"/>
</dbReference>
<dbReference type="SUPFAM" id="SSF56112">
    <property type="entry name" value="Protein kinase-like (PK-like)"/>
    <property type="match status" value="1"/>
</dbReference>
<dbReference type="InterPro" id="IPR019734">
    <property type="entry name" value="TPR_rpt"/>
</dbReference>
<dbReference type="SUPFAM" id="SSF48452">
    <property type="entry name" value="TPR-like"/>
    <property type="match status" value="1"/>
</dbReference>
<dbReference type="PROSITE" id="PS50005">
    <property type="entry name" value="TPR"/>
    <property type="match status" value="1"/>
</dbReference>
<dbReference type="InterPro" id="IPR017441">
    <property type="entry name" value="Protein_kinase_ATP_BS"/>
</dbReference>
<dbReference type="Pfam" id="PF07719">
    <property type="entry name" value="TPR_2"/>
    <property type="match status" value="1"/>
</dbReference>
<keyword evidence="5 7" id="KW-0802">TPR repeat</keyword>
<evidence type="ECO:0000256" key="7">
    <source>
        <dbReference type="PROSITE-ProRule" id="PRU00339"/>
    </source>
</evidence>
<comment type="caution">
    <text evidence="12">The sequence shown here is derived from an EMBL/GenBank/DDBJ whole genome shotgun (WGS) entry which is preliminary data.</text>
</comment>
<dbReference type="Gene3D" id="3.30.200.20">
    <property type="entry name" value="Phosphorylase Kinase, domain 1"/>
    <property type="match status" value="1"/>
</dbReference>
<feature type="compositionally biased region" description="Acidic residues" evidence="9">
    <location>
        <begin position="861"/>
        <end position="870"/>
    </location>
</feature>
<evidence type="ECO:0000259" key="11">
    <source>
        <dbReference type="PROSITE" id="PS50011"/>
    </source>
</evidence>
<keyword evidence="4 12" id="KW-0418">Kinase</keyword>
<keyword evidence="3 8" id="KW-0547">Nucleotide-binding</keyword>
<protein>
    <submittedName>
        <fullName evidence="12">Putative Ser/Thr protein kinase</fullName>
    </submittedName>
</protein>
<feature type="compositionally biased region" description="Basic and acidic residues" evidence="9">
    <location>
        <begin position="851"/>
        <end position="860"/>
    </location>
</feature>
<dbReference type="InterPro" id="IPR011009">
    <property type="entry name" value="Kinase-like_dom_sf"/>
</dbReference>